<evidence type="ECO:0000313" key="2">
    <source>
        <dbReference type="Proteomes" id="UP000095283"/>
    </source>
</evidence>
<proteinExistence type="predicted"/>
<keyword evidence="2" id="KW-1185">Reference proteome</keyword>
<protein>
    <submittedName>
        <fullName evidence="3">UPF0020 domain-containing protein</fullName>
    </submittedName>
</protein>
<dbReference type="GO" id="GO:0030488">
    <property type="term" value="P:tRNA methylation"/>
    <property type="evidence" value="ECO:0007669"/>
    <property type="project" value="TreeGrafter"/>
</dbReference>
<organism evidence="2 3">
    <name type="scientific">Heterorhabditis bacteriophora</name>
    <name type="common">Entomopathogenic nematode worm</name>
    <dbReference type="NCBI Taxonomy" id="37862"/>
    <lineage>
        <taxon>Eukaryota</taxon>
        <taxon>Metazoa</taxon>
        <taxon>Ecdysozoa</taxon>
        <taxon>Nematoda</taxon>
        <taxon>Chromadorea</taxon>
        <taxon>Rhabditida</taxon>
        <taxon>Rhabditina</taxon>
        <taxon>Rhabditomorpha</taxon>
        <taxon>Strongyloidea</taxon>
        <taxon>Heterorhabditidae</taxon>
        <taxon>Heterorhabditis</taxon>
    </lineage>
</organism>
<dbReference type="Proteomes" id="UP000095283">
    <property type="component" value="Unplaced"/>
</dbReference>
<dbReference type="WBParaSite" id="Hba_14502">
    <property type="protein sequence ID" value="Hba_14502"/>
    <property type="gene ID" value="Hba_14502"/>
</dbReference>
<dbReference type="AlphaFoldDB" id="A0A1I7X9Z3"/>
<feature type="domain" description="Ribosomal RNA large subunit methyltransferase K/L-like methyltransferase" evidence="1">
    <location>
        <begin position="16"/>
        <end position="85"/>
    </location>
</feature>
<dbReference type="GO" id="GO:0016423">
    <property type="term" value="F:tRNA (guanine) methyltransferase activity"/>
    <property type="evidence" value="ECO:0007669"/>
    <property type="project" value="TreeGrafter"/>
</dbReference>
<dbReference type="SUPFAM" id="SSF53335">
    <property type="entry name" value="S-adenosyl-L-methionine-dependent methyltransferases"/>
    <property type="match status" value="1"/>
</dbReference>
<dbReference type="GO" id="GO:0043527">
    <property type="term" value="C:tRNA methyltransferase complex"/>
    <property type="evidence" value="ECO:0007669"/>
    <property type="project" value="UniProtKB-ARBA"/>
</dbReference>
<reference evidence="3" key="1">
    <citation type="submission" date="2016-11" db="UniProtKB">
        <authorList>
            <consortium name="WormBaseParasite"/>
        </authorList>
    </citation>
    <scope>IDENTIFICATION</scope>
</reference>
<dbReference type="InterPro" id="IPR000241">
    <property type="entry name" value="RlmKL-like_Mtase"/>
</dbReference>
<dbReference type="Gene3D" id="3.40.50.150">
    <property type="entry name" value="Vaccinia Virus protein VP39"/>
    <property type="match status" value="1"/>
</dbReference>
<evidence type="ECO:0000259" key="1">
    <source>
        <dbReference type="Pfam" id="PF01170"/>
    </source>
</evidence>
<dbReference type="Pfam" id="PF01170">
    <property type="entry name" value="UPF0020"/>
    <property type="match status" value="1"/>
</dbReference>
<dbReference type="PANTHER" id="PTHR14911:SF13">
    <property type="entry name" value="TRNA (GUANINE(6)-N2)-METHYLTRANSFERASE THUMP3"/>
    <property type="match status" value="1"/>
</dbReference>
<evidence type="ECO:0000313" key="3">
    <source>
        <dbReference type="WBParaSite" id="Hba_14502"/>
    </source>
</evidence>
<dbReference type="PANTHER" id="PTHR14911">
    <property type="entry name" value="THUMP DOMAIN-CONTAINING"/>
    <property type="match status" value="1"/>
</dbReference>
<name>A0A1I7X9Z3_HETBA</name>
<sequence length="90" mass="10207">MGLVWRNCDISLSKCGSSLDFLFWDATCMPFGNSSIDAIVTDLPFGKKMGTVVDNRILYPKLLREWYRVVKPGGRIVVLTHDKRSWGTLI</sequence>
<dbReference type="InterPro" id="IPR029063">
    <property type="entry name" value="SAM-dependent_MTases_sf"/>
</dbReference>
<accession>A0A1I7X9Z3</accession>